<organism evidence="6 7">
    <name type="scientific">Sphingomonas aerolata</name>
    <dbReference type="NCBI Taxonomy" id="185951"/>
    <lineage>
        <taxon>Bacteria</taxon>
        <taxon>Pseudomonadati</taxon>
        <taxon>Pseudomonadota</taxon>
        <taxon>Alphaproteobacteria</taxon>
        <taxon>Sphingomonadales</taxon>
        <taxon>Sphingomonadaceae</taxon>
        <taxon>Sphingomonas</taxon>
    </lineage>
</organism>
<dbReference type="SUPFAM" id="SSF51206">
    <property type="entry name" value="cAMP-binding domain-like"/>
    <property type="match status" value="1"/>
</dbReference>
<dbReference type="PRINTS" id="PR00034">
    <property type="entry name" value="HTHCRP"/>
</dbReference>
<dbReference type="EMBL" id="PZZN01000003">
    <property type="protein sequence ID" value="PTM44395.1"/>
    <property type="molecule type" value="Genomic_DNA"/>
</dbReference>
<keyword evidence="1" id="KW-0805">Transcription regulation</keyword>
<keyword evidence="3" id="KW-0804">Transcription</keyword>
<evidence type="ECO:0000259" key="5">
    <source>
        <dbReference type="PROSITE" id="PS51063"/>
    </source>
</evidence>
<dbReference type="Proteomes" id="UP000240996">
    <property type="component" value="Unassembled WGS sequence"/>
</dbReference>
<dbReference type="CDD" id="cd00092">
    <property type="entry name" value="HTH_CRP"/>
    <property type="match status" value="1"/>
</dbReference>
<dbReference type="Gene3D" id="2.60.120.10">
    <property type="entry name" value="Jelly Rolls"/>
    <property type="match status" value="1"/>
</dbReference>
<feature type="domain" description="Cyclic nucleotide-binding" evidence="4">
    <location>
        <begin position="27"/>
        <end position="98"/>
    </location>
</feature>
<dbReference type="SMART" id="SM00419">
    <property type="entry name" value="HTH_CRP"/>
    <property type="match status" value="1"/>
</dbReference>
<dbReference type="InterPro" id="IPR050397">
    <property type="entry name" value="Env_Response_Regulators"/>
</dbReference>
<dbReference type="CDD" id="cd00038">
    <property type="entry name" value="CAP_ED"/>
    <property type="match status" value="1"/>
</dbReference>
<dbReference type="InterPro" id="IPR018490">
    <property type="entry name" value="cNMP-bd_dom_sf"/>
</dbReference>
<protein>
    <submittedName>
        <fullName evidence="6">Crp/Fnr family transcriptional regulator</fullName>
    </submittedName>
</protein>
<dbReference type="GO" id="GO:0003700">
    <property type="term" value="F:DNA-binding transcription factor activity"/>
    <property type="evidence" value="ECO:0007669"/>
    <property type="project" value="TreeGrafter"/>
</dbReference>
<feature type="domain" description="HTH crp-type" evidence="5">
    <location>
        <begin position="158"/>
        <end position="230"/>
    </location>
</feature>
<proteinExistence type="predicted"/>
<evidence type="ECO:0000313" key="6">
    <source>
        <dbReference type="EMBL" id="PTM44395.1"/>
    </source>
</evidence>
<accession>A0A2T4YLW5</accession>
<dbReference type="PROSITE" id="PS51063">
    <property type="entry name" value="HTH_CRP_2"/>
    <property type="match status" value="1"/>
</dbReference>
<dbReference type="FunFam" id="1.10.10.10:FF:000028">
    <property type="entry name" value="Fumarate/nitrate reduction transcriptional regulator Fnr"/>
    <property type="match status" value="1"/>
</dbReference>
<dbReference type="GO" id="GO:0005829">
    <property type="term" value="C:cytosol"/>
    <property type="evidence" value="ECO:0007669"/>
    <property type="project" value="TreeGrafter"/>
</dbReference>
<dbReference type="PANTHER" id="PTHR24567">
    <property type="entry name" value="CRP FAMILY TRANSCRIPTIONAL REGULATORY PROTEIN"/>
    <property type="match status" value="1"/>
</dbReference>
<dbReference type="SMART" id="SM00100">
    <property type="entry name" value="cNMP"/>
    <property type="match status" value="1"/>
</dbReference>
<dbReference type="GO" id="GO:0003677">
    <property type="term" value="F:DNA binding"/>
    <property type="evidence" value="ECO:0007669"/>
    <property type="project" value="UniProtKB-KW"/>
</dbReference>
<name>A0A2T4YLW5_9SPHN</name>
<dbReference type="PANTHER" id="PTHR24567:SF75">
    <property type="entry name" value="FUMARATE AND NITRATE REDUCTION REGULATORY PROTEIN"/>
    <property type="match status" value="1"/>
</dbReference>
<evidence type="ECO:0000313" key="7">
    <source>
        <dbReference type="Proteomes" id="UP000240996"/>
    </source>
</evidence>
<comment type="caution">
    <text evidence="6">The sequence shown here is derived from an EMBL/GenBank/DDBJ whole genome shotgun (WGS) entry which is preliminary data.</text>
</comment>
<evidence type="ECO:0000256" key="1">
    <source>
        <dbReference type="ARBA" id="ARBA00023015"/>
    </source>
</evidence>
<evidence type="ECO:0000259" key="4">
    <source>
        <dbReference type="PROSITE" id="PS50042"/>
    </source>
</evidence>
<dbReference type="PROSITE" id="PS50042">
    <property type="entry name" value="CNMP_BINDING_3"/>
    <property type="match status" value="1"/>
</dbReference>
<dbReference type="RefSeq" id="WP_107932976.1">
    <property type="nucleotide sequence ID" value="NZ_PZZN01000003.1"/>
</dbReference>
<dbReference type="InterPro" id="IPR014710">
    <property type="entry name" value="RmlC-like_jellyroll"/>
</dbReference>
<dbReference type="InterPro" id="IPR036390">
    <property type="entry name" value="WH_DNA-bd_sf"/>
</dbReference>
<dbReference type="Pfam" id="PF00027">
    <property type="entry name" value="cNMP_binding"/>
    <property type="match status" value="1"/>
</dbReference>
<dbReference type="InterPro" id="IPR000595">
    <property type="entry name" value="cNMP-bd_dom"/>
</dbReference>
<dbReference type="AlphaFoldDB" id="A0A2T4YLW5"/>
<dbReference type="InterPro" id="IPR036388">
    <property type="entry name" value="WH-like_DNA-bd_sf"/>
</dbReference>
<evidence type="ECO:0000256" key="3">
    <source>
        <dbReference type="ARBA" id="ARBA00023163"/>
    </source>
</evidence>
<dbReference type="Pfam" id="PF13545">
    <property type="entry name" value="HTH_Crp_2"/>
    <property type="match status" value="1"/>
</dbReference>
<dbReference type="Gene3D" id="1.10.10.10">
    <property type="entry name" value="Winged helix-like DNA-binding domain superfamily/Winged helix DNA-binding domain"/>
    <property type="match status" value="1"/>
</dbReference>
<evidence type="ECO:0000256" key="2">
    <source>
        <dbReference type="ARBA" id="ARBA00023125"/>
    </source>
</evidence>
<dbReference type="InterPro" id="IPR012318">
    <property type="entry name" value="HTH_CRP"/>
</dbReference>
<reference evidence="6 7" key="1">
    <citation type="submission" date="2018-04" db="EMBL/GenBank/DDBJ databases">
        <title>Genomic Encyclopedia of Type Strains, Phase III (KMG-III): the genomes of soil and plant-associated and newly described type strains.</title>
        <authorList>
            <person name="Whitman W."/>
        </authorList>
    </citation>
    <scope>NUCLEOTIDE SEQUENCE [LARGE SCALE GENOMIC DNA]</scope>
    <source>
        <strain evidence="6 7">NW12</strain>
    </source>
</reference>
<dbReference type="SUPFAM" id="SSF46785">
    <property type="entry name" value="Winged helix' DNA-binding domain"/>
    <property type="match status" value="1"/>
</dbReference>
<gene>
    <name evidence="6" type="ORF">C8J24_2599</name>
</gene>
<sequence>MRSSAAGEAIVTLPPRCAACNVRDDALCATLEDAGLVALHGIGRRRTLPAGQVLVWSGDPNAICATVVSGVLKAMRAGPEGREHIVGLAFAGDFVGDLFADTANETIRVMTDAELCVYPRAALQKMLDAHPAMERLLLHRALGALDDARMWMLMLGRKAAGARIATFLLEMARRMGQPGPARFDLPMSRSEVGALLGMTIETVSRQMTSLKRRGVVALPGGRGVIILDRAQLARAAAG</sequence>
<keyword evidence="2" id="KW-0238">DNA-binding</keyword>
<keyword evidence="7" id="KW-1185">Reference proteome</keyword>